<protein>
    <submittedName>
        <fullName evidence="1">Uncharacterized protein</fullName>
    </submittedName>
</protein>
<dbReference type="AlphaFoldDB" id="A0A7S4EYB1"/>
<accession>A0A7S4EYB1</accession>
<dbReference type="EMBL" id="HBIZ01020680">
    <property type="protein sequence ID" value="CAE0760419.1"/>
    <property type="molecule type" value="Transcribed_RNA"/>
</dbReference>
<proteinExistence type="predicted"/>
<sequence>MPCSSEPSYFNAVTDLHSQAPSPCQDLLATCSLPETIDAEPTFSTSEQVIGEDVVSDGEEAYNCFHSSSTMLSAPWLSPSAMSTLPELTTPSADELPLPLRIVFLDIDGVLCCNQRCFLEPDKMSNLKHIVQTTGACVVLTSNWRLFEQLVQELLRVFAEYKIQCIGATPMCGMITELVRPLEIRAWLRGFEAQLADDPAEKSAQVSASMQYVAIDDRQLLDEQGGDDLHGVHAHNRATRMCGVHAHAHAATQTRTATHARSTHTDYPTQERVHPYITTLMAAHSGRTRNHAHLGLTVIAARARIA</sequence>
<organism evidence="1">
    <name type="scientific">Chrysotila carterae</name>
    <name type="common">Marine alga</name>
    <name type="synonym">Syracosphaera carterae</name>
    <dbReference type="NCBI Taxonomy" id="13221"/>
    <lineage>
        <taxon>Eukaryota</taxon>
        <taxon>Haptista</taxon>
        <taxon>Haptophyta</taxon>
        <taxon>Prymnesiophyceae</taxon>
        <taxon>Isochrysidales</taxon>
        <taxon>Isochrysidaceae</taxon>
        <taxon>Chrysotila</taxon>
    </lineage>
</organism>
<evidence type="ECO:0000313" key="1">
    <source>
        <dbReference type="EMBL" id="CAE0760419.1"/>
    </source>
</evidence>
<gene>
    <name evidence="1" type="ORF">PCAR00345_LOCUS13031</name>
</gene>
<reference evidence="1" key="1">
    <citation type="submission" date="2021-01" db="EMBL/GenBank/DDBJ databases">
        <authorList>
            <person name="Corre E."/>
            <person name="Pelletier E."/>
            <person name="Niang G."/>
            <person name="Scheremetjew M."/>
            <person name="Finn R."/>
            <person name="Kale V."/>
            <person name="Holt S."/>
            <person name="Cochrane G."/>
            <person name="Meng A."/>
            <person name="Brown T."/>
            <person name="Cohen L."/>
        </authorList>
    </citation>
    <scope>NUCLEOTIDE SEQUENCE</scope>
    <source>
        <strain evidence="1">CCMP645</strain>
    </source>
</reference>
<name>A0A7S4EYB1_CHRCT</name>
<dbReference type="Pfam" id="PF18143">
    <property type="entry name" value="HAD_SAK_2"/>
    <property type="match status" value="1"/>
</dbReference>